<name>A0A1H7PCD5_9SPHI</name>
<gene>
    <name evidence="2" type="ORF">SAMN05421740_104304</name>
</gene>
<evidence type="ECO:0000256" key="1">
    <source>
        <dbReference type="SAM" id="SignalP"/>
    </source>
</evidence>
<dbReference type="Pfam" id="PF13585">
    <property type="entry name" value="CHU_C"/>
    <property type="match status" value="1"/>
</dbReference>
<proteinExistence type="predicted"/>
<accession>A0A1H7PCD5</accession>
<keyword evidence="1" id="KW-0732">Signal</keyword>
<dbReference type="STRING" id="332977.SAMN05421740_104304"/>
<keyword evidence="3" id="KW-1185">Reference proteome</keyword>
<feature type="chain" id="PRO_5011788949" evidence="1">
    <location>
        <begin position="27"/>
        <end position="486"/>
    </location>
</feature>
<dbReference type="Gene3D" id="2.60.120.260">
    <property type="entry name" value="Galactose-binding domain-like"/>
    <property type="match status" value="1"/>
</dbReference>
<dbReference type="AlphaFoldDB" id="A0A1H7PCD5"/>
<protein>
    <submittedName>
        <fullName evidence="2">Gliding motility-associated C-terminal domain-containing protein</fullName>
    </submittedName>
</protein>
<dbReference type="NCBIfam" id="TIGR04131">
    <property type="entry name" value="Bac_Flav_CTERM"/>
    <property type="match status" value="1"/>
</dbReference>
<dbReference type="EMBL" id="FNZR01000004">
    <property type="protein sequence ID" value="SEL33319.1"/>
    <property type="molecule type" value="Genomic_DNA"/>
</dbReference>
<organism evidence="2 3">
    <name type="scientific">Parapedobacter koreensis</name>
    <dbReference type="NCBI Taxonomy" id="332977"/>
    <lineage>
        <taxon>Bacteria</taxon>
        <taxon>Pseudomonadati</taxon>
        <taxon>Bacteroidota</taxon>
        <taxon>Sphingobacteriia</taxon>
        <taxon>Sphingobacteriales</taxon>
        <taxon>Sphingobacteriaceae</taxon>
        <taxon>Parapedobacter</taxon>
    </lineage>
</organism>
<feature type="signal peptide" evidence="1">
    <location>
        <begin position="1"/>
        <end position="26"/>
    </location>
</feature>
<evidence type="ECO:0000313" key="2">
    <source>
        <dbReference type="EMBL" id="SEL33319.1"/>
    </source>
</evidence>
<dbReference type="Proteomes" id="UP000198916">
    <property type="component" value="Unassembled WGS sequence"/>
</dbReference>
<sequence length="486" mass="53501">MRYTATYFFGISCLVLSLLSSVEGWAQCGSVGDPIVNITFGTRLNPDFGGGTTTYHRNEQGELNDGEYKLGSNGNQGRESWHNLRDHTHPNEEGMMLLVNASYDTGEFYRIRVSGLCQDTRFRFSAWIANVNNIAECDSNALSPNVRFVIEDLNGNAVSLPYVTGNIPPSATPQWQPYGFEFDTGNQTEFYLVLINENPGGCGNDLAIDDIQFRPCGPEITLDAALTRGTDTIFFCEESASPIAITSAMEASEAYATAPAFQWQTRYEGQTEWQDIPGETGASLTIRPVHYQWYRVTAAASKANLDNRLCRVVSDSLVVIRDTVHLAPMEDLVISPGQQISLHPQTNGTQFHWHPAVGLSNATVRNPVAYPTETTTYQLMVSNTQGCYNVALVTVRVLPELILPNTFTPNGDGINDTWVIAGLDEYPSASVQVFNRWGALVFSSEGYQAPWDGQSNGAQLPTGTYYYIISSKLLTRPLTGSVTMLK</sequence>
<dbReference type="InterPro" id="IPR026341">
    <property type="entry name" value="T9SS_type_B"/>
</dbReference>
<evidence type="ECO:0000313" key="3">
    <source>
        <dbReference type="Proteomes" id="UP000198916"/>
    </source>
</evidence>
<reference evidence="3" key="1">
    <citation type="submission" date="2016-10" db="EMBL/GenBank/DDBJ databases">
        <authorList>
            <person name="Varghese N."/>
            <person name="Submissions S."/>
        </authorList>
    </citation>
    <scope>NUCLEOTIDE SEQUENCE [LARGE SCALE GENOMIC DNA]</scope>
    <source>
        <strain evidence="3">Jip14</strain>
    </source>
</reference>